<dbReference type="Gene3D" id="2.40.50.40">
    <property type="match status" value="1"/>
</dbReference>
<dbReference type="AlphaFoldDB" id="A0A2V3IRL6"/>
<dbReference type="PANTHER" id="PTHR46148">
    <property type="entry name" value="CHROMO DOMAIN-CONTAINING PROTEIN"/>
    <property type="match status" value="1"/>
</dbReference>
<proteinExistence type="predicted"/>
<sequence length="160" mass="18422">MSFSPGDLVLLQVAGLSIERRTDLPQKWRPKFVGPLRILEKIGPVAYRLELPPDMKKAHNVFNVDRIRRYTPDDTTAYVNVVVDAKGGIEQEVKAILRHRGPKTRRQFLVQFVGETPNAALWHTRTDLKHCQDLVYEYEKSLTTSRRTSSRKRVSATTQH</sequence>
<dbReference type="EMBL" id="NBIV01000082">
    <property type="protein sequence ID" value="PXF44744.1"/>
    <property type="molecule type" value="Genomic_DNA"/>
</dbReference>
<accession>A0A2V3IRL6</accession>
<dbReference type="PANTHER" id="PTHR46148:SF52">
    <property type="entry name" value="OS04G0603800 PROTEIN"/>
    <property type="match status" value="1"/>
</dbReference>
<dbReference type="Pfam" id="PF24626">
    <property type="entry name" value="SH3_Tf2-1"/>
    <property type="match status" value="1"/>
</dbReference>
<organism evidence="2 3">
    <name type="scientific">Gracilariopsis chorda</name>
    <dbReference type="NCBI Taxonomy" id="448386"/>
    <lineage>
        <taxon>Eukaryota</taxon>
        <taxon>Rhodophyta</taxon>
        <taxon>Florideophyceae</taxon>
        <taxon>Rhodymeniophycidae</taxon>
        <taxon>Gracilariales</taxon>
        <taxon>Gracilariaceae</taxon>
        <taxon>Gracilariopsis</taxon>
    </lineage>
</organism>
<dbReference type="InterPro" id="IPR016197">
    <property type="entry name" value="Chromo-like_dom_sf"/>
</dbReference>
<protein>
    <recommendedName>
        <fullName evidence="1">Chromo domain-containing protein</fullName>
    </recommendedName>
</protein>
<dbReference type="Proteomes" id="UP000247409">
    <property type="component" value="Unassembled WGS sequence"/>
</dbReference>
<dbReference type="InterPro" id="IPR056924">
    <property type="entry name" value="SH3_Tf2-1"/>
</dbReference>
<evidence type="ECO:0000313" key="3">
    <source>
        <dbReference type="Proteomes" id="UP000247409"/>
    </source>
</evidence>
<dbReference type="PROSITE" id="PS50013">
    <property type="entry name" value="CHROMO_2"/>
    <property type="match status" value="1"/>
</dbReference>
<gene>
    <name evidence="2" type="ORF">BWQ96_05503</name>
</gene>
<name>A0A2V3IRL6_9FLOR</name>
<keyword evidence="3" id="KW-1185">Reference proteome</keyword>
<feature type="domain" description="Chromo" evidence="1">
    <location>
        <begin position="91"/>
        <end position="150"/>
    </location>
</feature>
<dbReference type="STRING" id="448386.A0A2V3IRL6"/>
<reference evidence="2 3" key="1">
    <citation type="journal article" date="2018" name="Mol. Biol. Evol.">
        <title>Analysis of the draft genome of the red seaweed Gracilariopsis chorda provides insights into genome size evolution in Rhodophyta.</title>
        <authorList>
            <person name="Lee J."/>
            <person name="Yang E.C."/>
            <person name="Graf L."/>
            <person name="Yang J.H."/>
            <person name="Qiu H."/>
            <person name="Zel Zion U."/>
            <person name="Chan C.X."/>
            <person name="Stephens T.G."/>
            <person name="Weber A.P.M."/>
            <person name="Boo G.H."/>
            <person name="Boo S.M."/>
            <person name="Kim K.M."/>
            <person name="Shin Y."/>
            <person name="Jung M."/>
            <person name="Lee S.J."/>
            <person name="Yim H.S."/>
            <person name="Lee J.H."/>
            <person name="Bhattacharya D."/>
            <person name="Yoon H.S."/>
        </authorList>
    </citation>
    <scope>NUCLEOTIDE SEQUENCE [LARGE SCALE GENOMIC DNA]</scope>
    <source>
        <strain evidence="2 3">SKKU-2015</strain>
        <tissue evidence="2">Whole body</tissue>
    </source>
</reference>
<comment type="caution">
    <text evidence="2">The sequence shown here is derived from an EMBL/GenBank/DDBJ whole genome shotgun (WGS) entry which is preliminary data.</text>
</comment>
<dbReference type="SUPFAM" id="SSF54160">
    <property type="entry name" value="Chromo domain-like"/>
    <property type="match status" value="1"/>
</dbReference>
<dbReference type="OrthoDB" id="1931063at2759"/>
<dbReference type="CDD" id="cd00024">
    <property type="entry name" value="CD_CSD"/>
    <property type="match status" value="1"/>
</dbReference>
<evidence type="ECO:0000313" key="2">
    <source>
        <dbReference type="EMBL" id="PXF44744.1"/>
    </source>
</evidence>
<dbReference type="InterPro" id="IPR000953">
    <property type="entry name" value="Chromo/chromo_shadow_dom"/>
</dbReference>
<evidence type="ECO:0000259" key="1">
    <source>
        <dbReference type="PROSITE" id="PS50013"/>
    </source>
</evidence>